<accession>A0A445C8J5</accession>
<feature type="region of interest" description="Disordered" evidence="1">
    <location>
        <begin position="90"/>
        <end position="111"/>
    </location>
</feature>
<evidence type="ECO:0000313" key="2">
    <source>
        <dbReference type="EMBL" id="RYR47183.1"/>
    </source>
</evidence>
<evidence type="ECO:0000256" key="1">
    <source>
        <dbReference type="SAM" id="MobiDB-lite"/>
    </source>
</evidence>
<organism evidence="2 3">
    <name type="scientific">Arachis hypogaea</name>
    <name type="common">Peanut</name>
    <dbReference type="NCBI Taxonomy" id="3818"/>
    <lineage>
        <taxon>Eukaryota</taxon>
        <taxon>Viridiplantae</taxon>
        <taxon>Streptophyta</taxon>
        <taxon>Embryophyta</taxon>
        <taxon>Tracheophyta</taxon>
        <taxon>Spermatophyta</taxon>
        <taxon>Magnoliopsida</taxon>
        <taxon>eudicotyledons</taxon>
        <taxon>Gunneridae</taxon>
        <taxon>Pentapetalae</taxon>
        <taxon>rosids</taxon>
        <taxon>fabids</taxon>
        <taxon>Fabales</taxon>
        <taxon>Fabaceae</taxon>
        <taxon>Papilionoideae</taxon>
        <taxon>50 kb inversion clade</taxon>
        <taxon>dalbergioids sensu lato</taxon>
        <taxon>Dalbergieae</taxon>
        <taxon>Pterocarpus clade</taxon>
        <taxon>Arachis</taxon>
    </lineage>
</organism>
<keyword evidence="3" id="KW-1185">Reference proteome</keyword>
<name>A0A445C8J5_ARAHY</name>
<dbReference type="AlphaFoldDB" id="A0A445C8J5"/>
<proteinExistence type="predicted"/>
<dbReference type="EMBL" id="SDMP01000007">
    <property type="protein sequence ID" value="RYR47183.1"/>
    <property type="molecule type" value="Genomic_DNA"/>
</dbReference>
<evidence type="ECO:0008006" key="4">
    <source>
        <dbReference type="Google" id="ProtNLM"/>
    </source>
</evidence>
<sequence>MDKCSSMLELFVYLVEVGGRESSADTVEDSPLSGAIRRTIRRTMVDLNMPPEGNQEGSNVKVRNVNLMDDGVKSHDGSAIRDLMMDAYEVNPNDRDDADEEPPEIPDDSDEEEEINFYGDTQIALTQPTISRPYDRPDHFTRLNLDAITSNWSFTQGGPEEDPSNEFEVGQQFKKKEEIMLAIKQYCIRRITDYKIVESDQLRYNAQYIAFGPSCN</sequence>
<evidence type="ECO:0000313" key="3">
    <source>
        <dbReference type="Proteomes" id="UP000289738"/>
    </source>
</evidence>
<gene>
    <name evidence="2" type="ORF">Ahy_A07g033134</name>
</gene>
<dbReference type="Proteomes" id="UP000289738">
    <property type="component" value="Chromosome A07"/>
</dbReference>
<comment type="caution">
    <text evidence="2">The sequence shown here is derived from an EMBL/GenBank/DDBJ whole genome shotgun (WGS) entry which is preliminary data.</text>
</comment>
<reference evidence="2 3" key="1">
    <citation type="submission" date="2019-01" db="EMBL/GenBank/DDBJ databases">
        <title>Sequencing of cultivated peanut Arachis hypogaea provides insights into genome evolution and oil improvement.</title>
        <authorList>
            <person name="Chen X."/>
        </authorList>
    </citation>
    <scope>NUCLEOTIDE SEQUENCE [LARGE SCALE GENOMIC DNA]</scope>
    <source>
        <strain evidence="3">cv. Fuhuasheng</strain>
        <tissue evidence="2">Leaves</tissue>
    </source>
</reference>
<protein>
    <recommendedName>
        <fullName evidence="4">Transposase MuDR plant domain-containing protein</fullName>
    </recommendedName>
</protein>
<feature type="compositionally biased region" description="Acidic residues" evidence="1">
    <location>
        <begin position="96"/>
        <end position="111"/>
    </location>
</feature>